<dbReference type="AlphaFoldDB" id="A0AAQ3RDV7"/>
<feature type="region of interest" description="Disordered" evidence="1">
    <location>
        <begin position="33"/>
        <end position="61"/>
    </location>
</feature>
<name>A0AAQ3RDV7_VIGMU</name>
<evidence type="ECO:0000313" key="2">
    <source>
        <dbReference type="EMBL" id="WVY89292.1"/>
    </source>
</evidence>
<dbReference type="Proteomes" id="UP001374535">
    <property type="component" value="Chromosome 11"/>
</dbReference>
<evidence type="ECO:0000313" key="3">
    <source>
        <dbReference type="Proteomes" id="UP001374535"/>
    </source>
</evidence>
<keyword evidence="3" id="KW-1185">Reference proteome</keyword>
<evidence type="ECO:0000256" key="1">
    <source>
        <dbReference type="SAM" id="MobiDB-lite"/>
    </source>
</evidence>
<reference evidence="2 3" key="1">
    <citation type="journal article" date="2023" name="Life. Sci Alliance">
        <title>Evolutionary insights into 3D genome organization and epigenetic landscape of Vigna mungo.</title>
        <authorList>
            <person name="Junaid A."/>
            <person name="Singh B."/>
            <person name="Bhatia S."/>
        </authorList>
    </citation>
    <scope>NUCLEOTIDE SEQUENCE [LARGE SCALE GENOMIC DNA]</scope>
    <source>
        <strain evidence="2">Urdbean</strain>
    </source>
</reference>
<dbReference type="EMBL" id="CP144690">
    <property type="protein sequence ID" value="WVY89292.1"/>
    <property type="molecule type" value="Genomic_DNA"/>
</dbReference>
<sequence length="147" mass="15575">MFSPSNVFFMCCESISPSEPTARVISIITRITRSGLPRPGPSPLANNSNPSGTIPSPVSSAMLDPSLRPSSSCMCALARFSNRAAAASMAWPRCPPTSSQAARHRVGTVVRGESKTRRCMGSKTSSGSLMGMACFRWASMSPCKEAQ</sequence>
<organism evidence="2 3">
    <name type="scientific">Vigna mungo</name>
    <name type="common">Black gram</name>
    <name type="synonym">Phaseolus mungo</name>
    <dbReference type="NCBI Taxonomy" id="3915"/>
    <lineage>
        <taxon>Eukaryota</taxon>
        <taxon>Viridiplantae</taxon>
        <taxon>Streptophyta</taxon>
        <taxon>Embryophyta</taxon>
        <taxon>Tracheophyta</taxon>
        <taxon>Spermatophyta</taxon>
        <taxon>Magnoliopsida</taxon>
        <taxon>eudicotyledons</taxon>
        <taxon>Gunneridae</taxon>
        <taxon>Pentapetalae</taxon>
        <taxon>rosids</taxon>
        <taxon>fabids</taxon>
        <taxon>Fabales</taxon>
        <taxon>Fabaceae</taxon>
        <taxon>Papilionoideae</taxon>
        <taxon>50 kb inversion clade</taxon>
        <taxon>NPAAA clade</taxon>
        <taxon>indigoferoid/millettioid clade</taxon>
        <taxon>Phaseoleae</taxon>
        <taxon>Vigna</taxon>
    </lineage>
</organism>
<accession>A0AAQ3RDV7</accession>
<feature type="compositionally biased region" description="Polar residues" evidence="1">
    <location>
        <begin position="44"/>
        <end position="59"/>
    </location>
</feature>
<gene>
    <name evidence="2" type="ORF">V8G54_034806</name>
</gene>
<protein>
    <submittedName>
        <fullName evidence="2">Uncharacterized protein</fullName>
    </submittedName>
</protein>
<proteinExistence type="predicted"/>